<dbReference type="EMBL" id="BGPR01170859">
    <property type="protein sequence ID" value="GBM30275.1"/>
    <property type="molecule type" value="Genomic_DNA"/>
</dbReference>
<dbReference type="InterPro" id="IPR029034">
    <property type="entry name" value="Cystine-knot_cytokine"/>
</dbReference>
<proteinExistence type="predicted"/>
<sequence length="111" mass="12941">MFFLRQEIRKAINYSTEEFVSYSALWPSVLSENRVTWTAVCKQQSRIFYQGGGQQNDQWAFVVNDVDYIQTVMAEICENSRMTTPKVWGSIVDKEMNYFSPVKFTQSLETA</sequence>
<dbReference type="OrthoDB" id="6359065at2759"/>
<organism evidence="1 2">
    <name type="scientific">Araneus ventricosus</name>
    <name type="common">Orbweaver spider</name>
    <name type="synonym">Epeira ventricosa</name>
    <dbReference type="NCBI Taxonomy" id="182803"/>
    <lineage>
        <taxon>Eukaryota</taxon>
        <taxon>Metazoa</taxon>
        <taxon>Ecdysozoa</taxon>
        <taxon>Arthropoda</taxon>
        <taxon>Chelicerata</taxon>
        <taxon>Arachnida</taxon>
        <taxon>Araneae</taxon>
        <taxon>Araneomorphae</taxon>
        <taxon>Entelegynae</taxon>
        <taxon>Araneoidea</taxon>
        <taxon>Araneidae</taxon>
        <taxon>Araneus</taxon>
    </lineage>
</organism>
<protein>
    <submittedName>
        <fullName evidence="1">Uncharacterized protein</fullName>
    </submittedName>
</protein>
<dbReference type="Gene3D" id="2.10.90.10">
    <property type="entry name" value="Cystine-knot cytokines"/>
    <property type="match status" value="1"/>
</dbReference>
<evidence type="ECO:0000313" key="2">
    <source>
        <dbReference type="Proteomes" id="UP000499080"/>
    </source>
</evidence>
<name>A0A4Y2EQR7_ARAVE</name>
<keyword evidence="2" id="KW-1185">Reference proteome</keyword>
<dbReference type="AlphaFoldDB" id="A0A4Y2EQR7"/>
<reference evidence="1 2" key="1">
    <citation type="journal article" date="2019" name="Sci. Rep.">
        <title>Orb-weaving spider Araneus ventricosus genome elucidates the spidroin gene catalogue.</title>
        <authorList>
            <person name="Kono N."/>
            <person name="Nakamura H."/>
            <person name="Ohtoshi R."/>
            <person name="Moran D.A.P."/>
            <person name="Shinohara A."/>
            <person name="Yoshida Y."/>
            <person name="Fujiwara M."/>
            <person name="Mori M."/>
            <person name="Tomita M."/>
            <person name="Arakawa K."/>
        </authorList>
    </citation>
    <scope>NUCLEOTIDE SEQUENCE [LARGE SCALE GENOMIC DNA]</scope>
</reference>
<comment type="caution">
    <text evidence="1">The sequence shown here is derived from an EMBL/GenBank/DDBJ whole genome shotgun (WGS) entry which is preliminary data.</text>
</comment>
<dbReference type="Proteomes" id="UP000499080">
    <property type="component" value="Unassembled WGS sequence"/>
</dbReference>
<evidence type="ECO:0000313" key="1">
    <source>
        <dbReference type="EMBL" id="GBM30275.1"/>
    </source>
</evidence>
<accession>A0A4Y2EQR7</accession>
<gene>
    <name evidence="1" type="ORF">AVEN_176527_1</name>
</gene>